<keyword evidence="2 5" id="KW-0863">Zinc-finger</keyword>
<evidence type="ECO:0000256" key="2">
    <source>
        <dbReference type="ARBA" id="ARBA00022771"/>
    </source>
</evidence>
<dbReference type="PROSITE" id="PS50089">
    <property type="entry name" value="ZF_RING_2"/>
    <property type="match status" value="1"/>
</dbReference>
<evidence type="ECO:0000256" key="3">
    <source>
        <dbReference type="ARBA" id="ARBA00022833"/>
    </source>
</evidence>
<dbReference type="OrthoDB" id="2535391at2759"/>
<dbReference type="InterPro" id="IPR042123">
    <property type="entry name" value="Zip3/RNF212-like"/>
</dbReference>
<evidence type="ECO:0000256" key="5">
    <source>
        <dbReference type="PROSITE-ProRule" id="PRU00175"/>
    </source>
</evidence>
<dbReference type="GO" id="GO:0008270">
    <property type="term" value="F:zinc ion binding"/>
    <property type="evidence" value="ECO:0007669"/>
    <property type="project" value="UniProtKB-KW"/>
</dbReference>
<dbReference type="InterPro" id="IPR001841">
    <property type="entry name" value="Znf_RING"/>
</dbReference>
<protein>
    <submittedName>
        <fullName evidence="10">RING-type domain-containing protein</fullName>
    </submittedName>
</protein>
<gene>
    <name evidence="7" type="ORF">DME_LOCUS5152</name>
</gene>
<evidence type="ECO:0000313" key="7">
    <source>
        <dbReference type="EMBL" id="VDN55179.1"/>
    </source>
</evidence>
<dbReference type="AlphaFoldDB" id="A0A0N4U2A1"/>
<dbReference type="Proteomes" id="UP000274756">
    <property type="component" value="Unassembled WGS sequence"/>
</dbReference>
<feature type="domain" description="RING-type" evidence="6">
    <location>
        <begin position="7"/>
        <end position="50"/>
    </location>
</feature>
<keyword evidence="1" id="KW-0479">Metal-binding</keyword>
<evidence type="ECO:0000313" key="9">
    <source>
        <dbReference type="Proteomes" id="UP000274756"/>
    </source>
</evidence>
<evidence type="ECO:0000256" key="1">
    <source>
        <dbReference type="ARBA" id="ARBA00022723"/>
    </source>
</evidence>
<evidence type="ECO:0000259" key="6">
    <source>
        <dbReference type="PROSITE" id="PS50089"/>
    </source>
</evidence>
<dbReference type="STRING" id="318479.A0A0N4U2A1"/>
<dbReference type="EMBL" id="UYYG01001151">
    <property type="protein sequence ID" value="VDN55179.1"/>
    <property type="molecule type" value="Genomic_DNA"/>
</dbReference>
<dbReference type="Proteomes" id="UP000038040">
    <property type="component" value="Unplaced"/>
</dbReference>
<dbReference type="GO" id="GO:0019789">
    <property type="term" value="F:SUMO transferase activity"/>
    <property type="evidence" value="ECO:0007669"/>
    <property type="project" value="InterPro"/>
</dbReference>
<dbReference type="GO" id="GO:0007129">
    <property type="term" value="P:homologous chromosome pairing at meiosis"/>
    <property type="evidence" value="ECO:0007669"/>
    <property type="project" value="TreeGrafter"/>
</dbReference>
<dbReference type="Gene3D" id="3.30.40.10">
    <property type="entry name" value="Zinc/RING finger domain, C3HC4 (zinc finger)"/>
    <property type="match status" value="1"/>
</dbReference>
<accession>A0A0N4U2A1</accession>
<name>A0A0N4U2A1_DRAME</name>
<dbReference type="PANTHER" id="PTHR22663:SF17">
    <property type="entry name" value="RING FINGER PROTEIN NARYA-RELATED"/>
    <property type="match status" value="1"/>
</dbReference>
<dbReference type="PANTHER" id="PTHR22663">
    <property type="entry name" value="RING FINGER PROTEIN NARYA-RELATED"/>
    <property type="match status" value="1"/>
</dbReference>
<reference evidence="7 9" key="2">
    <citation type="submission" date="2018-11" db="EMBL/GenBank/DDBJ databases">
        <authorList>
            <consortium name="Pathogen Informatics"/>
        </authorList>
    </citation>
    <scope>NUCLEOTIDE SEQUENCE [LARGE SCALE GENOMIC DNA]</scope>
</reference>
<sequence>MSDWLHCNNCFHLPGQKNENLPFFFTSCGHLICRKCLSTTASVGVCRICQKRASIIEINRNLRADLQMYFRNPKDLLEQYVKNLNVVLEFQGGHRNRLAKALQEQVGNFLLIQIGVL</sequence>
<organism evidence="8 10">
    <name type="scientific">Dracunculus medinensis</name>
    <name type="common">Guinea worm</name>
    <dbReference type="NCBI Taxonomy" id="318479"/>
    <lineage>
        <taxon>Eukaryota</taxon>
        <taxon>Metazoa</taxon>
        <taxon>Ecdysozoa</taxon>
        <taxon>Nematoda</taxon>
        <taxon>Chromadorea</taxon>
        <taxon>Rhabditida</taxon>
        <taxon>Spirurina</taxon>
        <taxon>Dracunculoidea</taxon>
        <taxon>Dracunculidae</taxon>
        <taxon>Dracunculus</taxon>
    </lineage>
</organism>
<evidence type="ECO:0000313" key="8">
    <source>
        <dbReference type="Proteomes" id="UP000038040"/>
    </source>
</evidence>
<keyword evidence="4" id="KW-0469">Meiosis</keyword>
<dbReference type="SUPFAM" id="SSF57850">
    <property type="entry name" value="RING/U-box"/>
    <property type="match status" value="1"/>
</dbReference>
<dbReference type="WBParaSite" id="DME_0000079201-mRNA-1">
    <property type="protein sequence ID" value="DME_0000079201-mRNA-1"/>
    <property type="gene ID" value="DME_0000079201"/>
</dbReference>
<dbReference type="PROSITE" id="PS00518">
    <property type="entry name" value="ZF_RING_1"/>
    <property type="match status" value="1"/>
</dbReference>
<evidence type="ECO:0000256" key="4">
    <source>
        <dbReference type="ARBA" id="ARBA00023254"/>
    </source>
</evidence>
<keyword evidence="3" id="KW-0862">Zinc</keyword>
<keyword evidence="9" id="KW-1185">Reference proteome</keyword>
<dbReference type="GO" id="GO:0007131">
    <property type="term" value="P:reciprocal meiotic recombination"/>
    <property type="evidence" value="ECO:0007669"/>
    <property type="project" value="InterPro"/>
</dbReference>
<dbReference type="GO" id="GO:0016925">
    <property type="term" value="P:protein sumoylation"/>
    <property type="evidence" value="ECO:0007669"/>
    <property type="project" value="TreeGrafter"/>
</dbReference>
<dbReference type="InterPro" id="IPR017907">
    <property type="entry name" value="Znf_RING_CS"/>
</dbReference>
<dbReference type="GO" id="GO:0000795">
    <property type="term" value="C:synaptonemal complex"/>
    <property type="evidence" value="ECO:0007669"/>
    <property type="project" value="InterPro"/>
</dbReference>
<proteinExistence type="predicted"/>
<dbReference type="InterPro" id="IPR013083">
    <property type="entry name" value="Znf_RING/FYVE/PHD"/>
</dbReference>
<dbReference type="Pfam" id="PF14634">
    <property type="entry name" value="zf-RING_5"/>
    <property type="match status" value="1"/>
</dbReference>
<evidence type="ECO:0000313" key="10">
    <source>
        <dbReference type="WBParaSite" id="DME_0000079201-mRNA-1"/>
    </source>
</evidence>
<reference evidence="10" key="1">
    <citation type="submission" date="2017-02" db="UniProtKB">
        <authorList>
            <consortium name="WormBaseParasite"/>
        </authorList>
    </citation>
    <scope>IDENTIFICATION</scope>
</reference>